<name>A0ABN9YZF2_9LACO</name>
<gene>
    <name evidence="2" type="ORF">R55214_HHFBAMCI_01204</name>
</gene>
<dbReference type="RefSeq" id="WP_338344153.1">
    <property type="nucleotide sequence ID" value="NZ_CAUZLH010000007.1"/>
</dbReference>
<dbReference type="EMBL" id="CAUZMB010000007">
    <property type="protein sequence ID" value="CAK1248921.1"/>
    <property type="molecule type" value="Genomic_DNA"/>
</dbReference>
<organism evidence="2 3">
    <name type="scientific">Fructobacillus evanidus</name>
    <dbReference type="NCBI Taxonomy" id="3064281"/>
    <lineage>
        <taxon>Bacteria</taxon>
        <taxon>Bacillati</taxon>
        <taxon>Bacillota</taxon>
        <taxon>Bacilli</taxon>
        <taxon>Lactobacillales</taxon>
        <taxon>Lactobacillaceae</taxon>
        <taxon>Fructobacillus</taxon>
    </lineage>
</organism>
<protein>
    <submittedName>
        <fullName evidence="2">Uncharacterized conserved protein</fullName>
    </submittedName>
</protein>
<evidence type="ECO:0000313" key="3">
    <source>
        <dbReference type="Proteomes" id="UP001314166"/>
    </source>
</evidence>
<dbReference type="Proteomes" id="UP001314166">
    <property type="component" value="Unassembled WGS sequence"/>
</dbReference>
<evidence type="ECO:0000313" key="2">
    <source>
        <dbReference type="EMBL" id="CAK1248921.1"/>
    </source>
</evidence>
<dbReference type="InterPro" id="IPR003409">
    <property type="entry name" value="MORN"/>
</dbReference>
<accession>A0ABN9YZF2</accession>
<dbReference type="PANTHER" id="PTHR43215:SF14">
    <property type="entry name" value="RADIAL SPOKE HEAD 1 HOMOLOG"/>
    <property type="match status" value="1"/>
</dbReference>
<dbReference type="Pfam" id="PF02493">
    <property type="entry name" value="MORN"/>
    <property type="match status" value="3"/>
</dbReference>
<evidence type="ECO:0000256" key="1">
    <source>
        <dbReference type="ARBA" id="ARBA00022737"/>
    </source>
</evidence>
<sequence>MKVRYFLEGIVSVLLVASAVYSLMPNIEHVHDYQVDQKKMTYNGRMEDHKFSGEGTLTFADQTKYQGGFQDGQFNGQGKFTSNKSWVYQGGFKDGAPEGPGKLTIDGQTYRETFKKGQLVNAH</sequence>
<keyword evidence="3" id="KW-1185">Reference proteome</keyword>
<dbReference type="SUPFAM" id="SSF82185">
    <property type="entry name" value="Histone H3 K4-specific methyltransferase SET7/9 N-terminal domain"/>
    <property type="match status" value="1"/>
</dbReference>
<dbReference type="Gene3D" id="2.20.110.10">
    <property type="entry name" value="Histone H3 K4-specific methyltransferase SET7/9 N-terminal domain"/>
    <property type="match status" value="1"/>
</dbReference>
<proteinExistence type="predicted"/>
<dbReference type="PANTHER" id="PTHR43215">
    <property type="entry name" value="RADIAL SPOKE HEAD 1 HOMOLOG"/>
    <property type="match status" value="1"/>
</dbReference>
<comment type="caution">
    <text evidence="2">The sequence shown here is derived from an EMBL/GenBank/DDBJ whole genome shotgun (WGS) entry which is preliminary data.</text>
</comment>
<keyword evidence="1" id="KW-0677">Repeat</keyword>
<reference evidence="2 3" key="1">
    <citation type="submission" date="2023-10" db="EMBL/GenBank/DDBJ databases">
        <authorList>
            <person name="Botero Cardona J."/>
        </authorList>
    </citation>
    <scope>NUCLEOTIDE SEQUENCE [LARGE SCALE GENOMIC DNA]</scope>
    <source>
        <strain evidence="2 3">R-55214</strain>
    </source>
</reference>